<reference evidence="1" key="1">
    <citation type="submission" date="2022-12" db="EMBL/GenBank/DDBJ databases">
        <title>Reference genome sequencing for broad-spectrum identification of bacterial and archaeal isolates by mass spectrometry.</title>
        <authorList>
            <person name="Sekiguchi Y."/>
            <person name="Tourlousse D.M."/>
        </authorList>
    </citation>
    <scope>NUCLEOTIDE SEQUENCE</scope>
    <source>
        <strain evidence="1">LLR39Z86</strain>
    </source>
</reference>
<accession>A0A9W6G3A2</accession>
<dbReference type="RefSeq" id="WP_270117624.1">
    <property type="nucleotide sequence ID" value="NZ_BAAAOL010000012.1"/>
</dbReference>
<dbReference type="EMBL" id="BSDT01000001">
    <property type="protein sequence ID" value="GLI40205.1"/>
    <property type="molecule type" value="Genomic_DNA"/>
</dbReference>
<evidence type="ECO:0000313" key="2">
    <source>
        <dbReference type="Proteomes" id="UP001144313"/>
    </source>
</evidence>
<dbReference type="AlphaFoldDB" id="A0A9W6G3A2"/>
<sequence length="98" mass="11327">MTLRFADGLPVLGYREIDGRTLAFAWAWHEPTLRLTFTEHTPPLLGHVTHLDCLPRLAAAPDNLAWLNQDDPARTRAVLDRAIDLWRRKDQIFRDRNG</sequence>
<gene>
    <name evidence="1" type="ORF">GALLR39Z86_00550</name>
</gene>
<keyword evidence="2" id="KW-1185">Reference proteome</keyword>
<name>A0A9W6G3A2_9ACTN</name>
<organism evidence="1 2">
    <name type="scientific">Glycomyces algeriensis</name>
    <dbReference type="NCBI Taxonomy" id="256037"/>
    <lineage>
        <taxon>Bacteria</taxon>
        <taxon>Bacillati</taxon>
        <taxon>Actinomycetota</taxon>
        <taxon>Actinomycetes</taxon>
        <taxon>Glycomycetales</taxon>
        <taxon>Glycomycetaceae</taxon>
        <taxon>Glycomyces</taxon>
    </lineage>
</organism>
<evidence type="ECO:0000313" key="1">
    <source>
        <dbReference type="EMBL" id="GLI40205.1"/>
    </source>
</evidence>
<comment type="caution">
    <text evidence="1">The sequence shown here is derived from an EMBL/GenBank/DDBJ whole genome shotgun (WGS) entry which is preliminary data.</text>
</comment>
<protein>
    <submittedName>
        <fullName evidence="1">Uncharacterized protein</fullName>
    </submittedName>
</protein>
<proteinExistence type="predicted"/>
<dbReference type="Proteomes" id="UP001144313">
    <property type="component" value="Unassembled WGS sequence"/>
</dbReference>